<gene>
    <name evidence="1" type="ORF">GCM10009838_53120</name>
</gene>
<keyword evidence="2" id="KW-1185">Reference proteome</keyword>
<dbReference type="Proteomes" id="UP001499854">
    <property type="component" value="Unassembled WGS sequence"/>
</dbReference>
<evidence type="ECO:0000313" key="2">
    <source>
        <dbReference type="Proteomes" id="UP001499854"/>
    </source>
</evidence>
<dbReference type="RefSeq" id="WP_344659836.1">
    <property type="nucleotide sequence ID" value="NZ_BAAAQM010000033.1"/>
</dbReference>
<accession>A0ABN2SD99</accession>
<sequence length="124" mass="13491">MSMSVDAVLKEAMTMEGAIGAALVDYSSGMTLGEVSASKELDLTVAAAGNTEVVRAKMRTMDMLKMNDTIEDILISLGRQYHLIRPLTSRSGSGLFLYLALDRTRANLALSRHQLRTLADNVEL</sequence>
<proteinExistence type="predicted"/>
<evidence type="ECO:0008006" key="3">
    <source>
        <dbReference type="Google" id="ProtNLM"/>
    </source>
</evidence>
<organism evidence="1 2">
    <name type="scientific">Catenulispora subtropica</name>
    <dbReference type="NCBI Taxonomy" id="450798"/>
    <lineage>
        <taxon>Bacteria</taxon>
        <taxon>Bacillati</taxon>
        <taxon>Actinomycetota</taxon>
        <taxon>Actinomycetes</taxon>
        <taxon>Catenulisporales</taxon>
        <taxon>Catenulisporaceae</taxon>
        <taxon>Catenulispora</taxon>
    </lineage>
</organism>
<dbReference type="EMBL" id="BAAAQM010000033">
    <property type="protein sequence ID" value="GAA1984551.1"/>
    <property type="molecule type" value="Genomic_DNA"/>
</dbReference>
<evidence type="ECO:0000313" key="1">
    <source>
        <dbReference type="EMBL" id="GAA1984551.1"/>
    </source>
</evidence>
<protein>
    <recommendedName>
        <fullName evidence="3">Roadblock/LC7 family protein</fullName>
    </recommendedName>
</protein>
<reference evidence="1 2" key="1">
    <citation type="journal article" date="2019" name="Int. J. Syst. Evol. Microbiol.">
        <title>The Global Catalogue of Microorganisms (GCM) 10K type strain sequencing project: providing services to taxonomists for standard genome sequencing and annotation.</title>
        <authorList>
            <consortium name="The Broad Institute Genomics Platform"/>
            <consortium name="The Broad Institute Genome Sequencing Center for Infectious Disease"/>
            <person name="Wu L."/>
            <person name="Ma J."/>
        </authorList>
    </citation>
    <scope>NUCLEOTIDE SEQUENCE [LARGE SCALE GENOMIC DNA]</scope>
    <source>
        <strain evidence="1 2">JCM 16013</strain>
    </source>
</reference>
<comment type="caution">
    <text evidence="1">The sequence shown here is derived from an EMBL/GenBank/DDBJ whole genome shotgun (WGS) entry which is preliminary data.</text>
</comment>
<name>A0ABN2SD99_9ACTN</name>